<proteinExistence type="predicted"/>
<gene>
    <name evidence="1" type="ORF">EV421DRAFT_1937998</name>
</gene>
<name>A0AA39MDC7_9AGAR</name>
<organism evidence="1 2">
    <name type="scientific">Armillaria borealis</name>
    <dbReference type="NCBI Taxonomy" id="47425"/>
    <lineage>
        <taxon>Eukaryota</taxon>
        <taxon>Fungi</taxon>
        <taxon>Dikarya</taxon>
        <taxon>Basidiomycota</taxon>
        <taxon>Agaricomycotina</taxon>
        <taxon>Agaricomycetes</taxon>
        <taxon>Agaricomycetidae</taxon>
        <taxon>Agaricales</taxon>
        <taxon>Marasmiineae</taxon>
        <taxon>Physalacriaceae</taxon>
        <taxon>Armillaria</taxon>
    </lineage>
</organism>
<comment type="caution">
    <text evidence="1">The sequence shown here is derived from an EMBL/GenBank/DDBJ whole genome shotgun (WGS) entry which is preliminary data.</text>
</comment>
<sequence length="709" mass="82770">MTFFSVVGLSFFDRTYTWAYGFQQLLENGRLKRSTFSMPSNTIGVANARKLNVLPSWSRGLYMVCPLQNYYNMRLSVKIRIFASDHEDDMSLHSGNFVTSIYSATWAMDDEETPVESWKRWWAWKKISVSKWFAHSRVSWYYDKGNTSVCNNKKQLNQVVRKSPPLYHEYPDFPEVTLSALTETGHAELTIPVLKQRLYTSYKPVISSALANTCCADLGIDGVLEKLNATLGIATLHSILKPYVARNDDFGTVYAHLRHYWYAYDVAAIKRKLRTWEEEDREMRREVLVHDRITRWDVPPRRVWDLYANRVVPHWAARANTWMSLAISHAWVDEKDRVDAMTPINGYEWPVPMPKDANLDLICIEMLNARQRYLWGDRCEYAWLDVLCLRQEGGKNEHLRMDEWKLDVPTIGGVYTADQPVVCYFNGLGRPLHLTLRDFESDRCWFRRAWTLQEITQDVIIGGRTEDDVMEQEVRRKFDEQLTSLREIRERTRVLEYASEMQNRMSTKPLDKVAGLVHLLWTSPIPIYNAEQSEADAWDVLTHVMGREFRQQLFFFYPQPGDGRKCWRPSWEQVMTNKFIVLDRHLYSHAVLTTEDPDVDWHDGCRIVGDVQGLAEVPKEGKPQQGELLFKDPTRSPHTFKIVADHAYLILDGTYTLLGCSVYLSSPYWVVGQLREDGKFEKLSIFHSAYDEQVNLWVLGFRDIRTLLC</sequence>
<evidence type="ECO:0008006" key="3">
    <source>
        <dbReference type="Google" id="ProtNLM"/>
    </source>
</evidence>
<accession>A0AA39MDC7</accession>
<evidence type="ECO:0000313" key="1">
    <source>
        <dbReference type="EMBL" id="KAK0430112.1"/>
    </source>
</evidence>
<dbReference type="EMBL" id="JAUEPT010000170">
    <property type="protein sequence ID" value="KAK0430112.1"/>
    <property type="molecule type" value="Genomic_DNA"/>
</dbReference>
<dbReference type="AlphaFoldDB" id="A0AA39MDC7"/>
<protein>
    <recommendedName>
        <fullName evidence="3">Heterokaryon incompatibility domain-containing protein</fullName>
    </recommendedName>
</protein>
<reference evidence="1" key="1">
    <citation type="submission" date="2023-06" db="EMBL/GenBank/DDBJ databases">
        <authorList>
            <consortium name="Lawrence Berkeley National Laboratory"/>
            <person name="Ahrendt S."/>
            <person name="Sahu N."/>
            <person name="Indic B."/>
            <person name="Wong-Bajracharya J."/>
            <person name="Merenyi Z."/>
            <person name="Ke H.-M."/>
            <person name="Monk M."/>
            <person name="Kocsube S."/>
            <person name="Drula E."/>
            <person name="Lipzen A."/>
            <person name="Balint B."/>
            <person name="Henrissat B."/>
            <person name="Andreopoulos B."/>
            <person name="Martin F.M."/>
            <person name="Harder C.B."/>
            <person name="Rigling D."/>
            <person name="Ford K.L."/>
            <person name="Foster G.D."/>
            <person name="Pangilinan J."/>
            <person name="Papanicolaou A."/>
            <person name="Barry K."/>
            <person name="LaButti K."/>
            <person name="Viragh M."/>
            <person name="Koriabine M."/>
            <person name="Yan M."/>
            <person name="Riley R."/>
            <person name="Champramary S."/>
            <person name="Plett K.L."/>
            <person name="Tsai I.J."/>
            <person name="Slot J."/>
            <person name="Sipos G."/>
            <person name="Plett J."/>
            <person name="Nagy L.G."/>
            <person name="Grigoriev I.V."/>
        </authorList>
    </citation>
    <scope>NUCLEOTIDE SEQUENCE</scope>
    <source>
        <strain evidence="1">FPL87.14</strain>
    </source>
</reference>
<keyword evidence="2" id="KW-1185">Reference proteome</keyword>
<evidence type="ECO:0000313" key="2">
    <source>
        <dbReference type="Proteomes" id="UP001175226"/>
    </source>
</evidence>
<dbReference type="Proteomes" id="UP001175226">
    <property type="component" value="Unassembled WGS sequence"/>
</dbReference>